<sequence>MKNLKELGLNPIDEKQAESINGGYIGIPPMIIRPEDLVVCCHNIPPINMPGDIWSDLM</sequence>
<gene>
    <name evidence="1" type="ORF">ERS852554_02008</name>
</gene>
<dbReference type="Proteomes" id="UP000095788">
    <property type="component" value="Unassembled WGS sequence"/>
</dbReference>
<evidence type="ECO:0000313" key="1">
    <source>
        <dbReference type="EMBL" id="CUP85591.1"/>
    </source>
</evidence>
<reference evidence="1 2" key="1">
    <citation type="submission" date="2015-09" db="EMBL/GenBank/DDBJ databases">
        <authorList>
            <consortium name="Pathogen Informatics"/>
        </authorList>
    </citation>
    <scope>NUCLEOTIDE SEQUENCE [LARGE SCALE GENOMIC DNA]</scope>
    <source>
        <strain evidence="1 2">2789STDY5834942</strain>
    </source>
</reference>
<proteinExistence type="predicted"/>
<protein>
    <submittedName>
        <fullName evidence="1">Uncharacterized protein</fullName>
    </submittedName>
</protein>
<dbReference type="EMBL" id="CZBF01000003">
    <property type="protein sequence ID" value="CUP85591.1"/>
    <property type="molecule type" value="Genomic_DNA"/>
</dbReference>
<name>A0A174RNA7_BACUN</name>
<organism evidence="1 2">
    <name type="scientific">Bacteroides uniformis</name>
    <dbReference type="NCBI Taxonomy" id="820"/>
    <lineage>
        <taxon>Bacteria</taxon>
        <taxon>Pseudomonadati</taxon>
        <taxon>Bacteroidota</taxon>
        <taxon>Bacteroidia</taxon>
        <taxon>Bacteroidales</taxon>
        <taxon>Bacteroidaceae</taxon>
        <taxon>Bacteroides</taxon>
    </lineage>
</organism>
<dbReference type="AlphaFoldDB" id="A0A174RNA7"/>
<dbReference type="RefSeq" id="WP_153881081.1">
    <property type="nucleotide sequence ID" value="NZ_CAKOCG010000004.1"/>
</dbReference>
<evidence type="ECO:0000313" key="2">
    <source>
        <dbReference type="Proteomes" id="UP000095788"/>
    </source>
</evidence>
<accession>A0A174RNA7</accession>